<keyword evidence="3" id="KW-0808">Transferase</keyword>
<reference evidence="6" key="1">
    <citation type="submission" date="2021-03" db="EMBL/GenBank/DDBJ databases">
        <authorList>
            <person name="Jaffe A."/>
        </authorList>
    </citation>
    <scope>NUCLEOTIDE SEQUENCE</scope>
    <source>
        <strain evidence="6">RIFCSPLOWO2_01_FULL_AR10_48_17</strain>
    </source>
</reference>
<evidence type="ECO:0000313" key="7">
    <source>
        <dbReference type="Proteomes" id="UP000675968"/>
    </source>
</evidence>
<keyword evidence="2 6" id="KW-0489">Methyltransferase</keyword>
<gene>
    <name evidence="6" type="ORF">J4215_03035</name>
</gene>
<dbReference type="GO" id="GO:0003676">
    <property type="term" value="F:nucleic acid binding"/>
    <property type="evidence" value="ECO:0007669"/>
    <property type="project" value="InterPro"/>
</dbReference>
<evidence type="ECO:0000256" key="2">
    <source>
        <dbReference type="ARBA" id="ARBA00022603"/>
    </source>
</evidence>
<evidence type="ECO:0000313" key="6">
    <source>
        <dbReference type="EMBL" id="MBS3061532.1"/>
    </source>
</evidence>
<evidence type="ECO:0000256" key="1">
    <source>
        <dbReference type="ARBA" id="ARBA00006149"/>
    </source>
</evidence>
<name>A0A8T4L6L3_9ARCH</name>
<proteinExistence type="inferred from homology"/>
<dbReference type="InterPro" id="IPR029063">
    <property type="entry name" value="SAM-dependent_MTases_sf"/>
</dbReference>
<dbReference type="GO" id="GO:0008276">
    <property type="term" value="F:protein methyltransferase activity"/>
    <property type="evidence" value="ECO:0007669"/>
    <property type="project" value="TreeGrafter"/>
</dbReference>
<dbReference type="NCBIfam" id="NF011529">
    <property type="entry name" value="PRK14968.1-3"/>
    <property type="match status" value="1"/>
</dbReference>
<dbReference type="SUPFAM" id="SSF53335">
    <property type="entry name" value="S-adenosyl-L-methionine-dependent methyltransferases"/>
    <property type="match status" value="1"/>
</dbReference>
<evidence type="ECO:0000259" key="5">
    <source>
        <dbReference type="Pfam" id="PF05175"/>
    </source>
</evidence>
<keyword evidence="4" id="KW-0949">S-adenosyl-L-methionine</keyword>
<dbReference type="Gene3D" id="3.40.50.150">
    <property type="entry name" value="Vaccinia Virus protein VP39"/>
    <property type="match status" value="1"/>
</dbReference>
<protein>
    <submittedName>
        <fullName evidence="6">Methyltransferase</fullName>
    </submittedName>
</protein>
<dbReference type="EMBL" id="JAGVWC010000010">
    <property type="protein sequence ID" value="MBS3061532.1"/>
    <property type="molecule type" value="Genomic_DNA"/>
</dbReference>
<dbReference type="CDD" id="cd02440">
    <property type="entry name" value="AdoMet_MTases"/>
    <property type="match status" value="1"/>
</dbReference>
<dbReference type="InterPro" id="IPR004557">
    <property type="entry name" value="PrmC-related"/>
</dbReference>
<dbReference type="GO" id="GO:0008757">
    <property type="term" value="F:S-adenosylmethionine-dependent methyltransferase activity"/>
    <property type="evidence" value="ECO:0007669"/>
    <property type="project" value="TreeGrafter"/>
</dbReference>
<dbReference type="AlphaFoldDB" id="A0A8T4L6L3"/>
<comment type="similarity">
    <text evidence="1">Belongs to the eukaryotic/archaeal PrmC-related family.</text>
</comment>
<sequence length="205" mass="23051">MNNKIFEQLKITSLEGIYPIGEDSELLSSALFIPKNASCLDLGCGTGIQGITMAKQGAKKITFGDINPNALENARINVLQNHVKTRVSFVQTDVFSNVSESFDVIAFNPPYVPSDDIQWIETDGGKKGRKILDRFLETVSDHLSPAGEVFFLQTSLNGTKKTEEILRKKGFRFEIICRQKLFFEELLVFHAQKNPKPADIRKQKK</sequence>
<dbReference type="GO" id="GO:0032259">
    <property type="term" value="P:methylation"/>
    <property type="evidence" value="ECO:0007669"/>
    <property type="project" value="UniProtKB-KW"/>
</dbReference>
<dbReference type="InterPro" id="IPR052190">
    <property type="entry name" value="Euk-Arch_PrmC-MTase"/>
</dbReference>
<organism evidence="6 7">
    <name type="scientific">Candidatus Iainarchaeum sp</name>
    <dbReference type="NCBI Taxonomy" id="3101447"/>
    <lineage>
        <taxon>Archaea</taxon>
        <taxon>Candidatus Iainarchaeota</taxon>
        <taxon>Candidatus Iainarchaeia</taxon>
        <taxon>Candidatus Iainarchaeales</taxon>
        <taxon>Candidatus Iainarchaeaceae</taxon>
        <taxon>Candidatus Iainarchaeum</taxon>
    </lineage>
</organism>
<dbReference type="PROSITE" id="PS00092">
    <property type="entry name" value="N6_MTASE"/>
    <property type="match status" value="1"/>
</dbReference>
<dbReference type="NCBIfam" id="TIGR00537">
    <property type="entry name" value="hemK_rel_arch"/>
    <property type="match status" value="1"/>
</dbReference>
<evidence type="ECO:0000256" key="3">
    <source>
        <dbReference type="ARBA" id="ARBA00022679"/>
    </source>
</evidence>
<accession>A0A8T4L6L3</accession>
<reference evidence="6" key="2">
    <citation type="submission" date="2021-05" db="EMBL/GenBank/DDBJ databases">
        <title>Protein family content uncovers lineage relationships and bacterial pathway maintenance mechanisms in DPANN archaea.</title>
        <authorList>
            <person name="Castelle C.J."/>
            <person name="Meheust R."/>
            <person name="Jaffe A.L."/>
            <person name="Seitz K."/>
            <person name="Gong X."/>
            <person name="Baker B.J."/>
            <person name="Banfield J.F."/>
        </authorList>
    </citation>
    <scope>NUCLEOTIDE SEQUENCE</scope>
    <source>
        <strain evidence="6">RIFCSPLOWO2_01_FULL_AR10_48_17</strain>
    </source>
</reference>
<dbReference type="Proteomes" id="UP000675968">
    <property type="component" value="Unassembled WGS sequence"/>
</dbReference>
<dbReference type="GO" id="GO:0035657">
    <property type="term" value="C:eRF1 methyltransferase complex"/>
    <property type="evidence" value="ECO:0007669"/>
    <property type="project" value="TreeGrafter"/>
</dbReference>
<dbReference type="InterPro" id="IPR002052">
    <property type="entry name" value="DNA_methylase_N6_adenine_CS"/>
</dbReference>
<comment type="caution">
    <text evidence="6">The sequence shown here is derived from an EMBL/GenBank/DDBJ whole genome shotgun (WGS) entry which is preliminary data.</text>
</comment>
<feature type="domain" description="Methyltransferase small" evidence="5">
    <location>
        <begin position="22"/>
        <end position="180"/>
    </location>
</feature>
<dbReference type="Pfam" id="PF05175">
    <property type="entry name" value="MTS"/>
    <property type="match status" value="1"/>
</dbReference>
<evidence type="ECO:0000256" key="4">
    <source>
        <dbReference type="ARBA" id="ARBA00022691"/>
    </source>
</evidence>
<dbReference type="PANTHER" id="PTHR45875">
    <property type="entry name" value="METHYLTRANSFERASE N6AMT1"/>
    <property type="match status" value="1"/>
</dbReference>
<dbReference type="InterPro" id="IPR007848">
    <property type="entry name" value="Small_mtfrase_dom"/>
</dbReference>
<dbReference type="PANTHER" id="PTHR45875:SF1">
    <property type="entry name" value="METHYLTRANSFERASE N6AMT1"/>
    <property type="match status" value="1"/>
</dbReference>